<dbReference type="InterPro" id="IPR046038">
    <property type="entry name" value="DUF5996"/>
</dbReference>
<organism evidence="1">
    <name type="scientific">hydrothermal vent metagenome</name>
    <dbReference type="NCBI Taxonomy" id="652676"/>
    <lineage>
        <taxon>unclassified sequences</taxon>
        <taxon>metagenomes</taxon>
        <taxon>ecological metagenomes</taxon>
    </lineage>
</organism>
<dbReference type="EMBL" id="UOEI01000237">
    <property type="protein sequence ID" value="VAV98598.1"/>
    <property type="molecule type" value="Genomic_DNA"/>
</dbReference>
<dbReference type="AlphaFoldDB" id="A0A3B0SD70"/>
<reference evidence="1" key="1">
    <citation type="submission" date="2018-06" db="EMBL/GenBank/DDBJ databases">
        <authorList>
            <person name="Zhirakovskaya E."/>
        </authorList>
    </citation>
    <scope>NUCLEOTIDE SEQUENCE</scope>
</reference>
<sequence>MSIEPLPQDWEPTRETLQRYAHALTALPRAGAPPHPRWAHVAMSLVPRGLTTASTPMADGTELVSMLDLVDNDIVVTAGDTRHVIDMTAGPSPKSVGDAVAAVAGAHGSSIDIDEERYSDDSVQEYDAQHAAAFLAVASSVAAAFDEVNASVEGEITGPHLWPHGFDIATEWYSPTLVDYEGTPTSGQIAIGWYPAGEAYLYANPWPFQDAFAAGELPDGAVWNTEGWFGAKITVSDLDPNSAHQTVVAFGTRVHETAHEVLVG</sequence>
<name>A0A3B0SD70_9ZZZZ</name>
<dbReference type="Pfam" id="PF19459">
    <property type="entry name" value="DUF5996"/>
    <property type="match status" value="1"/>
</dbReference>
<gene>
    <name evidence="1" type="ORF">MNBD_ACTINO01-1360</name>
</gene>
<evidence type="ECO:0000313" key="1">
    <source>
        <dbReference type="EMBL" id="VAV98598.1"/>
    </source>
</evidence>
<protein>
    <submittedName>
        <fullName evidence="1">Uncharacterized protein</fullName>
    </submittedName>
</protein>
<proteinExistence type="predicted"/>
<accession>A0A3B0SD70</accession>